<dbReference type="OrthoDB" id="673817at2759"/>
<name>A0A833VGC8_9POAL</name>
<dbReference type="Gene3D" id="1.25.40.20">
    <property type="entry name" value="Ankyrin repeat-containing domain"/>
    <property type="match status" value="1"/>
</dbReference>
<gene>
    <name evidence="1" type="ORF">FCM35_KLT16288</name>
</gene>
<evidence type="ECO:0000313" key="1">
    <source>
        <dbReference type="EMBL" id="KAF3338817.1"/>
    </source>
</evidence>
<dbReference type="AlphaFoldDB" id="A0A833VGC8"/>
<protein>
    <submittedName>
        <fullName evidence="1">E3 ubiquitin-protein ligase HIP1</fullName>
    </submittedName>
</protein>
<dbReference type="PANTHER" id="PTHR24121:SF26">
    <property type="entry name" value="PGG DOMAIN-CONTAINING PROTEIN"/>
    <property type="match status" value="1"/>
</dbReference>
<comment type="caution">
    <text evidence="1">The sequence shown here is derived from an EMBL/GenBank/DDBJ whole genome shotgun (WGS) entry which is preliminary data.</text>
</comment>
<dbReference type="EMBL" id="SWLB01000004">
    <property type="protein sequence ID" value="KAF3338817.1"/>
    <property type="molecule type" value="Genomic_DNA"/>
</dbReference>
<accession>A0A833VGC8</accession>
<dbReference type="Proteomes" id="UP000623129">
    <property type="component" value="Unassembled WGS sequence"/>
</dbReference>
<proteinExistence type="predicted"/>
<reference evidence="1" key="1">
    <citation type="submission" date="2020-01" db="EMBL/GenBank/DDBJ databases">
        <title>Genome sequence of Kobresia littledalei, the first chromosome-level genome in the family Cyperaceae.</title>
        <authorList>
            <person name="Qu G."/>
        </authorList>
    </citation>
    <scope>NUCLEOTIDE SEQUENCE</scope>
    <source>
        <strain evidence="1">C.B.Clarke</strain>
        <tissue evidence="1">Leaf</tissue>
    </source>
</reference>
<evidence type="ECO:0000313" key="2">
    <source>
        <dbReference type="Proteomes" id="UP000623129"/>
    </source>
</evidence>
<dbReference type="PANTHER" id="PTHR24121">
    <property type="entry name" value="NO MECHANORECEPTOR POTENTIAL C, ISOFORM D-RELATED"/>
    <property type="match status" value="1"/>
</dbReference>
<organism evidence="1 2">
    <name type="scientific">Carex littledalei</name>
    <dbReference type="NCBI Taxonomy" id="544730"/>
    <lineage>
        <taxon>Eukaryota</taxon>
        <taxon>Viridiplantae</taxon>
        <taxon>Streptophyta</taxon>
        <taxon>Embryophyta</taxon>
        <taxon>Tracheophyta</taxon>
        <taxon>Spermatophyta</taxon>
        <taxon>Magnoliopsida</taxon>
        <taxon>Liliopsida</taxon>
        <taxon>Poales</taxon>
        <taxon>Cyperaceae</taxon>
        <taxon>Cyperoideae</taxon>
        <taxon>Cariceae</taxon>
        <taxon>Carex</taxon>
        <taxon>Carex subgen. Euthyceras</taxon>
    </lineage>
</organism>
<sequence>MAGRSTERWGSIIDFNLRTTYSRVRLDDRGRLGAHLDAMEAVARVYANHAESVALMEESRIGNVSTGLGEEAVVKSLKQHKYTSMEEEERCCICQKVATGNHHLIIPIVDGWRPDILLSTTPHKNNCLHIAAMLGHDEFAKEVWSEAPSLFSGTNIDGETPLIASLMAANLSLASDIITAATQFMQHDDLEEGMPLNCMLLKVDRNKANALHHALRNGFENFALQLLDIEPRLSEQVINTDESPMFTAAHRGYSAVVARLLEIPSSAVSGPDGESAKHAAVRFHHTGQDYTAVNGNGGDAVCEMYQQMYNEKALWKTLKWVS</sequence>
<dbReference type="InterPro" id="IPR036770">
    <property type="entry name" value="Ankyrin_rpt-contain_sf"/>
</dbReference>
<keyword evidence="2" id="KW-1185">Reference proteome</keyword>
<dbReference type="SUPFAM" id="SSF48403">
    <property type="entry name" value="Ankyrin repeat"/>
    <property type="match status" value="1"/>
</dbReference>